<organism evidence="1 2">
    <name type="scientific">Phaeosphaeria nodorum (strain SN15 / ATCC MYA-4574 / FGSC 10173)</name>
    <name type="common">Glume blotch fungus</name>
    <name type="synonym">Parastagonospora nodorum</name>
    <dbReference type="NCBI Taxonomy" id="321614"/>
    <lineage>
        <taxon>Eukaryota</taxon>
        <taxon>Fungi</taxon>
        <taxon>Dikarya</taxon>
        <taxon>Ascomycota</taxon>
        <taxon>Pezizomycotina</taxon>
        <taxon>Dothideomycetes</taxon>
        <taxon>Pleosporomycetidae</taxon>
        <taxon>Pleosporales</taxon>
        <taxon>Pleosporineae</taxon>
        <taxon>Phaeosphaeriaceae</taxon>
        <taxon>Parastagonospora</taxon>
    </lineage>
</organism>
<feature type="non-terminal residue" evidence="1">
    <location>
        <position position="97"/>
    </location>
</feature>
<reference evidence="2" key="1">
    <citation type="journal article" date="2021" name="BMC Genomics">
        <title>Chromosome-level genome assembly and manually-curated proteome of model necrotroph Parastagonospora nodorum Sn15 reveals a genome-wide trove of candidate effector homologs, and redundancy of virulence-related functions within an accessory chromosome.</title>
        <authorList>
            <person name="Bertazzoni S."/>
            <person name="Jones D.A.B."/>
            <person name="Phan H.T."/>
            <person name="Tan K.-C."/>
            <person name="Hane J.K."/>
        </authorList>
    </citation>
    <scope>NUCLEOTIDE SEQUENCE [LARGE SCALE GENOMIC DNA]</scope>
    <source>
        <strain evidence="2">SN15 / ATCC MYA-4574 / FGSC 10173)</strain>
    </source>
</reference>
<evidence type="ECO:0000313" key="1">
    <source>
        <dbReference type="EMBL" id="QRC90271.1"/>
    </source>
</evidence>
<evidence type="ECO:0000313" key="2">
    <source>
        <dbReference type="Proteomes" id="UP000663193"/>
    </source>
</evidence>
<dbReference type="VEuPathDB" id="FungiDB:JI435_306720"/>
<keyword evidence="2" id="KW-1185">Reference proteome</keyword>
<accession>A0A7U2HVK6</accession>
<dbReference type="AlphaFoldDB" id="A0A7U2HVK6"/>
<dbReference type="EMBL" id="CP069023">
    <property type="protein sequence ID" value="QRC90271.1"/>
    <property type="molecule type" value="Genomic_DNA"/>
</dbReference>
<sequence>RILVPRSSPTPNHHVSMPCSGCVFGLNIVLFSGKHAYTVPPRPSEEQKLQSKASSSQVWSPLGQKHSLSTWHLSCGISLPSTKFDQEKHISMDTNLT</sequence>
<gene>
    <name evidence="1" type="ORF">JI435_306720</name>
</gene>
<name>A0A7U2HVK6_PHANO</name>
<proteinExistence type="predicted"/>
<protein>
    <submittedName>
        <fullName evidence="1">Uncharacterized protein</fullName>
    </submittedName>
</protein>
<dbReference type="Proteomes" id="UP000663193">
    <property type="component" value="Chromosome 1"/>
</dbReference>